<dbReference type="InterPro" id="IPR051207">
    <property type="entry name" value="ComplexI_NDUFA9_subunit"/>
</dbReference>
<dbReference type="AlphaFoldDB" id="A0A1X0NQ86"/>
<evidence type="ECO:0000313" key="3">
    <source>
        <dbReference type="EMBL" id="ORC86349.1"/>
    </source>
</evidence>
<evidence type="ECO:0000313" key="4">
    <source>
        <dbReference type="Proteomes" id="UP000192257"/>
    </source>
</evidence>
<dbReference type="PANTHER" id="PTHR12126">
    <property type="entry name" value="NADH-UBIQUINONE OXIDOREDUCTASE 39 KDA SUBUNIT-RELATED"/>
    <property type="match status" value="1"/>
</dbReference>
<proteinExistence type="predicted"/>
<dbReference type="VEuPathDB" id="TriTrypDB:TM35_000292310"/>
<comment type="caution">
    <text evidence="3">The sequence shown here is derived from an EMBL/GenBank/DDBJ whole genome shotgun (WGS) entry which is preliminary data.</text>
</comment>
<dbReference type="GeneID" id="39988168"/>
<dbReference type="EMBL" id="NBCO01000029">
    <property type="protein sequence ID" value="ORC86349.1"/>
    <property type="molecule type" value="Genomic_DNA"/>
</dbReference>
<name>A0A1X0NQ86_9TRYP</name>
<dbReference type="RefSeq" id="XP_028880415.1">
    <property type="nucleotide sequence ID" value="XM_029028388.1"/>
</dbReference>
<reference evidence="3 4" key="1">
    <citation type="submission" date="2017-03" db="EMBL/GenBank/DDBJ databases">
        <title>An alternative strategy for trypanosome survival in the mammalian bloodstream revealed through genome and transcriptome analysis of the ubiquitous bovine parasite Trypanosoma (Megatrypanum) theileri.</title>
        <authorList>
            <person name="Kelly S."/>
            <person name="Ivens A."/>
            <person name="Mott A."/>
            <person name="O'Neill E."/>
            <person name="Emms D."/>
            <person name="Macleod O."/>
            <person name="Voorheis P."/>
            <person name="Matthews J."/>
            <person name="Matthews K."/>
            <person name="Carrington M."/>
        </authorList>
    </citation>
    <scope>NUCLEOTIDE SEQUENCE [LARGE SCALE GENOMIC DNA]</scope>
    <source>
        <strain evidence="3">Edinburgh</strain>
    </source>
</reference>
<keyword evidence="4" id="KW-1185">Reference proteome</keyword>
<organism evidence="3 4">
    <name type="scientific">Trypanosoma theileri</name>
    <dbReference type="NCBI Taxonomy" id="67003"/>
    <lineage>
        <taxon>Eukaryota</taxon>
        <taxon>Discoba</taxon>
        <taxon>Euglenozoa</taxon>
        <taxon>Kinetoplastea</taxon>
        <taxon>Metakinetoplastina</taxon>
        <taxon>Trypanosomatida</taxon>
        <taxon>Trypanosomatidae</taxon>
        <taxon>Trypanosoma</taxon>
    </lineage>
</organism>
<evidence type="ECO:0000256" key="1">
    <source>
        <dbReference type="SAM" id="MobiDB-lite"/>
    </source>
</evidence>
<dbReference type="OrthoDB" id="276721at2759"/>
<feature type="region of interest" description="Disordered" evidence="1">
    <location>
        <begin position="59"/>
        <end position="94"/>
    </location>
</feature>
<gene>
    <name evidence="3" type="ORF">TM35_000292310</name>
</gene>
<feature type="compositionally biased region" description="Basic and acidic residues" evidence="1">
    <location>
        <begin position="63"/>
        <end position="75"/>
    </location>
</feature>
<dbReference type="InterPro" id="IPR001509">
    <property type="entry name" value="Epimerase_deHydtase"/>
</dbReference>
<protein>
    <recommendedName>
        <fullName evidence="2">NAD-dependent epimerase/dehydratase domain-containing protein</fullName>
    </recommendedName>
</protein>
<dbReference type="SUPFAM" id="SSF51735">
    <property type="entry name" value="NAD(P)-binding Rossmann-fold domains"/>
    <property type="match status" value="1"/>
</dbReference>
<dbReference type="GO" id="GO:0044877">
    <property type="term" value="F:protein-containing complex binding"/>
    <property type="evidence" value="ECO:0007669"/>
    <property type="project" value="TreeGrafter"/>
</dbReference>
<dbReference type="PANTHER" id="PTHR12126:SF16">
    <property type="entry name" value="MIOREX COMPLEX COMPONENT 2"/>
    <property type="match status" value="1"/>
</dbReference>
<dbReference type="Pfam" id="PF01370">
    <property type="entry name" value="Epimerase"/>
    <property type="match status" value="1"/>
</dbReference>
<dbReference type="Proteomes" id="UP000192257">
    <property type="component" value="Unassembled WGS sequence"/>
</dbReference>
<dbReference type="Gene3D" id="3.40.50.720">
    <property type="entry name" value="NAD(P)-binding Rossmann-like Domain"/>
    <property type="match status" value="1"/>
</dbReference>
<dbReference type="GO" id="GO:0005739">
    <property type="term" value="C:mitochondrion"/>
    <property type="evidence" value="ECO:0007669"/>
    <property type="project" value="TreeGrafter"/>
</dbReference>
<sequence length="308" mass="34024">MVGRKKLLLLGGTGFVGSHVLHNALQSGWSVVCATRGGVPKPGVPLLDAALQQYYYGYHHSHHDSDHPNSNHKGDPNSNDEAQHHHQSNNNNNKEERLQCFTPPLEFVSLDATSRSQVLALIADHPDTTAVVSCIGARTHDHVEARRVCGDANVNIAAAVYTRGPSIQRMVLISAEPLRSSQSRAQSSTFALPLSLSPQWRLWRGYFYGKRIAERAVLENLPGRAVVLRPGVFVYGNGPTALIGRPMEYALRPLHTYGMCTPPMHVDVLARAVLRAIEDVNTPPGVWDYDKMHSLGVQERRAEEEIKK</sequence>
<dbReference type="InterPro" id="IPR036291">
    <property type="entry name" value="NAD(P)-bd_dom_sf"/>
</dbReference>
<evidence type="ECO:0000259" key="2">
    <source>
        <dbReference type="Pfam" id="PF01370"/>
    </source>
</evidence>
<feature type="domain" description="NAD-dependent epimerase/dehydratase" evidence="2">
    <location>
        <begin position="8"/>
        <end position="38"/>
    </location>
</feature>
<dbReference type="STRING" id="67003.A0A1X0NQ86"/>
<accession>A0A1X0NQ86</accession>